<feature type="region of interest" description="Disordered" evidence="1">
    <location>
        <begin position="246"/>
        <end position="298"/>
    </location>
</feature>
<sequence length="298" mass="32717">MRAETTTTRNMSLTLRNHLGEKRKQKLALLNQILSTEDGDSSISPSEGDDSQRIMSVVPSRQASSSPVPVPSHMLEAIPTTAWPSNGQALAGTDQFGAGHFDELWMSDLEPSSGIFGPTHNFVTPFHAVDITPLENSTQFPPSLPAMTALHSMPVDPSLPTPHAGSYTEHARNTPRTGHETPSIYDETSFNSNSDSAMAAALESFSRLNAAQQQQVLETIYKRRGMPGAMELDRTWDMHVNYPATPPAGKANTSPRNDINLGRQADIAPRPISRHQYPSQPRRFKITTPQAPPLNYRQ</sequence>
<protein>
    <submittedName>
        <fullName evidence="2">BZIP domain-containing protein</fullName>
    </submittedName>
</protein>
<dbReference type="Proteomes" id="UP001408356">
    <property type="component" value="Unassembled WGS sequence"/>
</dbReference>
<comment type="caution">
    <text evidence="2">The sequence shown here is derived from an EMBL/GenBank/DDBJ whole genome shotgun (WGS) entry which is preliminary data.</text>
</comment>
<organism evidence="2 3">
    <name type="scientific">Seiridium unicorne</name>
    <dbReference type="NCBI Taxonomy" id="138068"/>
    <lineage>
        <taxon>Eukaryota</taxon>
        <taxon>Fungi</taxon>
        <taxon>Dikarya</taxon>
        <taxon>Ascomycota</taxon>
        <taxon>Pezizomycotina</taxon>
        <taxon>Sordariomycetes</taxon>
        <taxon>Xylariomycetidae</taxon>
        <taxon>Amphisphaeriales</taxon>
        <taxon>Sporocadaceae</taxon>
        <taxon>Seiridium</taxon>
    </lineage>
</organism>
<evidence type="ECO:0000313" key="3">
    <source>
        <dbReference type="Proteomes" id="UP001408356"/>
    </source>
</evidence>
<gene>
    <name evidence="2" type="ORF">SUNI508_05614</name>
</gene>
<accession>A0ABR2V440</accession>
<name>A0ABR2V440_9PEZI</name>
<evidence type="ECO:0000256" key="1">
    <source>
        <dbReference type="SAM" id="MobiDB-lite"/>
    </source>
</evidence>
<proteinExistence type="predicted"/>
<keyword evidence="3" id="KW-1185">Reference proteome</keyword>
<evidence type="ECO:0000313" key="2">
    <source>
        <dbReference type="EMBL" id="KAK9421684.1"/>
    </source>
</evidence>
<reference evidence="2 3" key="1">
    <citation type="journal article" date="2024" name="J. Plant Pathol.">
        <title>Sequence and assembly of the genome of Seiridium unicorne, isolate CBS 538.82, causal agent of cypress canker disease.</title>
        <authorList>
            <person name="Scali E."/>
            <person name="Rocca G.D."/>
            <person name="Danti R."/>
            <person name="Garbelotto M."/>
            <person name="Barberini S."/>
            <person name="Baroncelli R."/>
            <person name="Emiliani G."/>
        </authorList>
    </citation>
    <scope>NUCLEOTIDE SEQUENCE [LARGE SCALE GENOMIC DNA]</scope>
    <source>
        <strain evidence="2 3">BM-138-508</strain>
    </source>
</reference>
<dbReference type="EMBL" id="JARVKF010000168">
    <property type="protein sequence ID" value="KAK9421684.1"/>
    <property type="molecule type" value="Genomic_DNA"/>
</dbReference>